<dbReference type="Proteomes" id="UP000198864">
    <property type="component" value="Unassembled WGS sequence"/>
</dbReference>
<dbReference type="AlphaFoldDB" id="A0A1C4V3B1"/>
<dbReference type="RefSeq" id="WP_091396249.1">
    <property type="nucleotide sequence ID" value="NZ_FMCR01000001.1"/>
</dbReference>
<evidence type="ECO:0000313" key="1">
    <source>
        <dbReference type="EMBL" id="SCE78387.1"/>
    </source>
</evidence>
<accession>A0A1C4V3B1</accession>
<protein>
    <submittedName>
        <fullName evidence="1">Uncharacterized protein</fullName>
    </submittedName>
</protein>
<reference evidence="1 2" key="1">
    <citation type="submission" date="2016-06" db="EMBL/GenBank/DDBJ databases">
        <authorList>
            <person name="Kjaerup R.B."/>
            <person name="Dalgaard T.S."/>
            <person name="Juul-Madsen H.R."/>
        </authorList>
    </citation>
    <scope>NUCLEOTIDE SEQUENCE [LARGE SCALE GENOMIC DNA]</scope>
    <source>
        <strain evidence="1 2">DSM 44871</strain>
    </source>
</reference>
<dbReference type="STRING" id="285676.GA0070561_1617"/>
<proteinExistence type="predicted"/>
<sequence>MGLPFEPDTAVAHLIAEKVLAGRGEYIVTTAELHAVVCRRLPSSSATKNPAATAWHVRHLAADLGTLGISARTRRTRSDSRPWFFRLV</sequence>
<name>A0A1C4V3B1_9ACTN</name>
<organism evidence="1 2">
    <name type="scientific">Micromonospora saelicesensis</name>
    <dbReference type="NCBI Taxonomy" id="285676"/>
    <lineage>
        <taxon>Bacteria</taxon>
        <taxon>Bacillati</taxon>
        <taxon>Actinomycetota</taxon>
        <taxon>Actinomycetes</taxon>
        <taxon>Micromonosporales</taxon>
        <taxon>Micromonosporaceae</taxon>
        <taxon>Micromonospora</taxon>
    </lineage>
</organism>
<dbReference type="EMBL" id="FMCR01000001">
    <property type="protein sequence ID" value="SCE78387.1"/>
    <property type="molecule type" value="Genomic_DNA"/>
</dbReference>
<gene>
    <name evidence="1" type="ORF">GA0070561_1617</name>
</gene>
<evidence type="ECO:0000313" key="2">
    <source>
        <dbReference type="Proteomes" id="UP000198864"/>
    </source>
</evidence>